<dbReference type="InterPro" id="IPR011990">
    <property type="entry name" value="TPR-like_helical_dom_sf"/>
</dbReference>
<dbReference type="Gene3D" id="1.25.40.10">
    <property type="entry name" value="Tetratricopeptide repeat domain"/>
    <property type="match status" value="2"/>
</dbReference>
<gene>
    <name evidence="1" type="ORF">IP91_03952</name>
</gene>
<evidence type="ECO:0000313" key="1">
    <source>
        <dbReference type="EMBL" id="TWI63111.1"/>
    </source>
</evidence>
<dbReference type="SUPFAM" id="SSF81901">
    <property type="entry name" value="HCP-like"/>
    <property type="match status" value="2"/>
</dbReference>
<dbReference type="RefSeq" id="WP_145651104.1">
    <property type="nucleotide sequence ID" value="NZ_VLLB01000007.1"/>
</dbReference>
<sequence length="489" mass="52491">MANREVLAVIRVARSGDAASQLQLGRLYLTGGASLPCSLPTALYWLARAASGGLDEAWMLIGRHVPAQYAGHDRAGVLEWYARASDAGVVQAAVALGQLLLQEPAAHHALLRQRARRSLEAAANAGLPEARMLLPQLRLAPPRPAAPPPCCDALPVTPDDDLPDHPAIDDSATNLPLARALLQAAPADAAAWQGSGAQARLLAHCARHLVDKEGIAANEARRMRELAAVGGDRDAQLALGLQLAHMDEAGGRVPGHGCAQFKRAVRWLTLAGEQGVAAAWFVLSRIYVKPEFSQRSVREARACLERAAALGHGGAQLECGLHAWRMRRTSEQNEILAAYWLQKAAAQGSARAGGMLARIALPASESGWAAPLLPLLTRELASNQPLLAARIELAALFRLTRAEALLLDVPAADRGHCLVIDIRASHGRSRRRLVLVENATQRQALDRIVRVFEAVDCSLAGPEGNYRQRLYRFKAWLQSVQEEGALLAA</sequence>
<evidence type="ECO:0008006" key="3">
    <source>
        <dbReference type="Google" id="ProtNLM"/>
    </source>
</evidence>
<keyword evidence="2" id="KW-1185">Reference proteome</keyword>
<evidence type="ECO:0000313" key="2">
    <source>
        <dbReference type="Proteomes" id="UP000318431"/>
    </source>
</evidence>
<dbReference type="EMBL" id="VLLB01000007">
    <property type="protein sequence ID" value="TWI63111.1"/>
    <property type="molecule type" value="Genomic_DNA"/>
</dbReference>
<comment type="caution">
    <text evidence="1">The sequence shown here is derived from an EMBL/GenBank/DDBJ whole genome shotgun (WGS) entry which is preliminary data.</text>
</comment>
<proteinExistence type="predicted"/>
<accession>A0A562R238</accession>
<dbReference type="Pfam" id="PF08238">
    <property type="entry name" value="Sel1"/>
    <property type="match status" value="5"/>
</dbReference>
<protein>
    <recommendedName>
        <fullName evidence="3">Sel1 repeat family protein</fullName>
    </recommendedName>
</protein>
<reference evidence="1 2" key="1">
    <citation type="journal article" date="2015" name="Stand. Genomic Sci.">
        <title>Genomic Encyclopedia of Bacterial and Archaeal Type Strains, Phase III: the genomes of soil and plant-associated and newly described type strains.</title>
        <authorList>
            <person name="Whitman W.B."/>
            <person name="Woyke T."/>
            <person name="Klenk H.P."/>
            <person name="Zhou Y."/>
            <person name="Lilburn T.G."/>
            <person name="Beck B.J."/>
            <person name="De Vos P."/>
            <person name="Vandamme P."/>
            <person name="Eisen J.A."/>
            <person name="Garrity G."/>
            <person name="Hugenholtz P."/>
            <person name="Kyrpides N.C."/>
        </authorList>
    </citation>
    <scope>NUCLEOTIDE SEQUENCE [LARGE SCALE GENOMIC DNA]</scope>
    <source>
        <strain evidence="1 2">CGMCC 1.10822</strain>
    </source>
</reference>
<dbReference type="AlphaFoldDB" id="A0A562R238"/>
<dbReference type="OrthoDB" id="9122776at2"/>
<dbReference type="InterPro" id="IPR050767">
    <property type="entry name" value="Sel1_AlgK"/>
</dbReference>
<name>A0A562R238_9BURK</name>
<dbReference type="PANTHER" id="PTHR11102">
    <property type="entry name" value="SEL-1-LIKE PROTEIN"/>
    <property type="match status" value="1"/>
</dbReference>
<dbReference type="PANTHER" id="PTHR11102:SF160">
    <property type="entry name" value="ERAD-ASSOCIATED E3 UBIQUITIN-PROTEIN LIGASE COMPONENT HRD3"/>
    <property type="match status" value="1"/>
</dbReference>
<dbReference type="InterPro" id="IPR006597">
    <property type="entry name" value="Sel1-like"/>
</dbReference>
<dbReference type="SMART" id="SM00671">
    <property type="entry name" value="SEL1"/>
    <property type="match status" value="4"/>
</dbReference>
<dbReference type="Proteomes" id="UP000318431">
    <property type="component" value="Unassembled WGS sequence"/>
</dbReference>
<organism evidence="1 2">
    <name type="scientific">Pseudoduganella lurida</name>
    <dbReference type="NCBI Taxonomy" id="1036180"/>
    <lineage>
        <taxon>Bacteria</taxon>
        <taxon>Pseudomonadati</taxon>
        <taxon>Pseudomonadota</taxon>
        <taxon>Betaproteobacteria</taxon>
        <taxon>Burkholderiales</taxon>
        <taxon>Oxalobacteraceae</taxon>
        <taxon>Telluria group</taxon>
        <taxon>Pseudoduganella</taxon>
    </lineage>
</organism>